<evidence type="ECO:0000256" key="1">
    <source>
        <dbReference type="SAM" id="MobiDB-lite"/>
    </source>
</evidence>
<keyword evidence="4" id="KW-1185">Reference proteome</keyword>
<evidence type="ECO:0000259" key="2">
    <source>
        <dbReference type="PROSITE" id="PS50097"/>
    </source>
</evidence>
<name>A0ABR1SH33_9PEZI</name>
<protein>
    <submittedName>
        <fullName evidence="3">Peptidase C13 family-domain-containing protein</fullName>
    </submittedName>
</protein>
<sequence>MSLPFVAFDEFIRSRVITFVVGSSPTEIHVHADAISRLSKPLKVLIDGDMKEAREGRVVWDDIDSDTFARFAQWAYTHDYKTPEPTVPPDVSPPSTKADAGNDSPNQSEKALYNIKHKTDTARCASCSGAPDSRPFEGTHNCTCTKCNRSCLPYLCHECDQPVPLAACDDCRVKKSKSGAMIRAFTDTEEWTLPSGCFNPRRNIKAEEDYTNVLLSHAKLYVLADKYDIAGLGDESIHRLYVTLRSFAVYKSRMVDIVSLVQFVFDNTQDGDRIRSMLALYCACIAEDLAECIEFESLMQASPDFGRALVLKMSKRLD</sequence>
<organism evidence="3 4">
    <name type="scientific">Apiospora marii</name>
    <dbReference type="NCBI Taxonomy" id="335849"/>
    <lineage>
        <taxon>Eukaryota</taxon>
        <taxon>Fungi</taxon>
        <taxon>Dikarya</taxon>
        <taxon>Ascomycota</taxon>
        <taxon>Pezizomycotina</taxon>
        <taxon>Sordariomycetes</taxon>
        <taxon>Xylariomycetidae</taxon>
        <taxon>Amphisphaeriales</taxon>
        <taxon>Apiosporaceae</taxon>
        <taxon>Apiospora</taxon>
    </lineage>
</organism>
<dbReference type="InterPro" id="IPR000210">
    <property type="entry name" value="BTB/POZ_dom"/>
</dbReference>
<dbReference type="PANTHER" id="PTHR47843:SF2">
    <property type="entry name" value="BTB DOMAIN-CONTAINING PROTEIN"/>
    <property type="match status" value="1"/>
</dbReference>
<dbReference type="PROSITE" id="PS50097">
    <property type="entry name" value="BTB"/>
    <property type="match status" value="1"/>
</dbReference>
<dbReference type="Proteomes" id="UP001396898">
    <property type="component" value="Unassembled WGS sequence"/>
</dbReference>
<proteinExistence type="predicted"/>
<dbReference type="EMBL" id="JAQQWI010000006">
    <property type="protein sequence ID" value="KAK8033632.1"/>
    <property type="molecule type" value="Genomic_DNA"/>
</dbReference>
<dbReference type="SUPFAM" id="SSF54695">
    <property type="entry name" value="POZ domain"/>
    <property type="match status" value="1"/>
</dbReference>
<evidence type="ECO:0000313" key="3">
    <source>
        <dbReference type="EMBL" id="KAK8033632.1"/>
    </source>
</evidence>
<accession>A0ABR1SH33</accession>
<dbReference type="InterPro" id="IPR011333">
    <property type="entry name" value="SKP1/BTB/POZ_sf"/>
</dbReference>
<comment type="caution">
    <text evidence="3">The sequence shown here is derived from an EMBL/GenBank/DDBJ whole genome shotgun (WGS) entry which is preliminary data.</text>
</comment>
<feature type="domain" description="BTB" evidence="2">
    <location>
        <begin position="15"/>
        <end position="84"/>
    </location>
</feature>
<feature type="region of interest" description="Disordered" evidence="1">
    <location>
        <begin position="81"/>
        <end position="108"/>
    </location>
</feature>
<dbReference type="PANTHER" id="PTHR47843">
    <property type="entry name" value="BTB DOMAIN-CONTAINING PROTEIN-RELATED"/>
    <property type="match status" value="1"/>
</dbReference>
<gene>
    <name evidence="3" type="ORF">PG991_003030</name>
</gene>
<reference evidence="3 4" key="1">
    <citation type="submission" date="2023-01" db="EMBL/GenBank/DDBJ databases">
        <title>Analysis of 21 Apiospora genomes using comparative genomics revels a genus with tremendous synthesis potential of carbohydrate active enzymes and secondary metabolites.</title>
        <authorList>
            <person name="Sorensen T."/>
        </authorList>
    </citation>
    <scope>NUCLEOTIDE SEQUENCE [LARGE SCALE GENOMIC DNA]</scope>
    <source>
        <strain evidence="3 4">CBS 20057</strain>
    </source>
</reference>
<evidence type="ECO:0000313" key="4">
    <source>
        <dbReference type="Proteomes" id="UP001396898"/>
    </source>
</evidence>
<dbReference type="Gene3D" id="3.30.710.10">
    <property type="entry name" value="Potassium Channel Kv1.1, Chain A"/>
    <property type="match status" value="1"/>
</dbReference>